<dbReference type="EMBL" id="KV907497">
    <property type="protein sequence ID" value="OOF97592.1"/>
    <property type="molecule type" value="Genomic_DNA"/>
</dbReference>
<reference evidence="2" key="1">
    <citation type="journal article" date="2017" name="Genome Biol.">
        <title>Comparative genomics reveals high biological diversity and specific adaptations in the industrially and medically important fungal genus Aspergillus.</title>
        <authorList>
            <person name="de Vries R.P."/>
            <person name="Riley R."/>
            <person name="Wiebenga A."/>
            <person name="Aguilar-Osorio G."/>
            <person name="Amillis S."/>
            <person name="Uchima C.A."/>
            <person name="Anderluh G."/>
            <person name="Asadollahi M."/>
            <person name="Askin M."/>
            <person name="Barry K."/>
            <person name="Battaglia E."/>
            <person name="Bayram O."/>
            <person name="Benocci T."/>
            <person name="Braus-Stromeyer S.A."/>
            <person name="Caldana C."/>
            <person name="Canovas D."/>
            <person name="Cerqueira G.C."/>
            <person name="Chen F."/>
            <person name="Chen W."/>
            <person name="Choi C."/>
            <person name="Clum A."/>
            <person name="Dos Santos R.A."/>
            <person name="Damasio A.R."/>
            <person name="Diallinas G."/>
            <person name="Emri T."/>
            <person name="Fekete E."/>
            <person name="Flipphi M."/>
            <person name="Freyberg S."/>
            <person name="Gallo A."/>
            <person name="Gournas C."/>
            <person name="Habgood R."/>
            <person name="Hainaut M."/>
            <person name="Harispe M.L."/>
            <person name="Henrissat B."/>
            <person name="Hilden K.S."/>
            <person name="Hope R."/>
            <person name="Hossain A."/>
            <person name="Karabika E."/>
            <person name="Karaffa L."/>
            <person name="Karanyi Z."/>
            <person name="Krasevec N."/>
            <person name="Kuo A."/>
            <person name="Kusch H."/>
            <person name="LaButti K."/>
            <person name="Lagendijk E.L."/>
            <person name="Lapidus A."/>
            <person name="Levasseur A."/>
            <person name="Lindquist E."/>
            <person name="Lipzen A."/>
            <person name="Logrieco A.F."/>
            <person name="MacCabe A."/>
            <person name="Maekelae M.R."/>
            <person name="Malavazi I."/>
            <person name="Melin P."/>
            <person name="Meyer V."/>
            <person name="Mielnichuk N."/>
            <person name="Miskei M."/>
            <person name="Molnar A.P."/>
            <person name="Mule G."/>
            <person name="Ngan C.Y."/>
            <person name="Orejas M."/>
            <person name="Orosz E."/>
            <person name="Ouedraogo J.P."/>
            <person name="Overkamp K.M."/>
            <person name="Park H.-S."/>
            <person name="Perrone G."/>
            <person name="Piumi F."/>
            <person name="Punt P.J."/>
            <person name="Ram A.F."/>
            <person name="Ramon A."/>
            <person name="Rauscher S."/>
            <person name="Record E."/>
            <person name="Riano-Pachon D.M."/>
            <person name="Robert V."/>
            <person name="Roehrig J."/>
            <person name="Ruller R."/>
            <person name="Salamov A."/>
            <person name="Salih N.S."/>
            <person name="Samson R.A."/>
            <person name="Sandor E."/>
            <person name="Sanguinetti M."/>
            <person name="Schuetze T."/>
            <person name="Sepcic K."/>
            <person name="Shelest E."/>
            <person name="Sherlock G."/>
            <person name="Sophianopoulou V."/>
            <person name="Squina F.M."/>
            <person name="Sun H."/>
            <person name="Susca A."/>
            <person name="Todd R.B."/>
            <person name="Tsang A."/>
            <person name="Unkles S.E."/>
            <person name="van de Wiele N."/>
            <person name="van Rossen-Uffink D."/>
            <person name="Oliveira J.V."/>
            <person name="Vesth T.C."/>
            <person name="Visser J."/>
            <person name="Yu J.-H."/>
            <person name="Zhou M."/>
            <person name="Andersen M.R."/>
            <person name="Archer D.B."/>
            <person name="Baker S.E."/>
            <person name="Benoit I."/>
            <person name="Brakhage A.A."/>
            <person name="Braus G.H."/>
            <person name="Fischer R."/>
            <person name="Frisvad J.C."/>
            <person name="Goldman G.H."/>
            <person name="Houbraken J."/>
            <person name="Oakley B."/>
            <person name="Pocsi I."/>
            <person name="Scazzocchio C."/>
            <person name="Seiboth B."/>
            <person name="vanKuyk P.A."/>
            <person name="Wortman J."/>
            <person name="Dyer P.S."/>
            <person name="Grigoriev I.V."/>
        </authorList>
    </citation>
    <scope>NUCLEOTIDE SEQUENCE [LARGE SCALE GENOMIC DNA]</scope>
    <source>
        <strain evidence="2">ITEM 5010</strain>
    </source>
</reference>
<proteinExistence type="predicted"/>
<evidence type="ECO:0000313" key="1">
    <source>
        <dbReference type="EMBL" id="OOF97592.1"/>
    </source>
</evidence>
<dbReference type="PANTHER" id="PTHR32387">
    <property type="entry name" value="WU:FJ29H11"/>
    <property type="match status" value="1"/>
</dbReference>
<dbReference type="Proteomes" id="UP000188318">
    <property type="component" value="Unassembled WGS sequence"/>
</dbReference>
<keyword evidence="2" id="KW-1185">Reference proteome</keyword>
<gene>
    <name evidence="1" type="ORF">ASPCADRAFT_4202</name>
</gene>
<evidence type="ECO:0008006" key="3">
    <source>
        <dbReference type="Google" id="ProtNLM"/>
    </source>
</evidence>
<dbReference type="OrthoDB" id="1262810at2759"/>
<dbReference type="STRING" id="602072.A0A1R3RSZ9"/>
<dbReference type="OMA" id="RDEMIGP"/>
<organism evidence="1 2">
    <name type="scientific">Aspergillus carbonarius (strain ITEM 5010)</name>
    <dbReference type="NCBI Taxonomy" id="602072"/>
    <lineage>
        <taxon>Eukaryota</taxon>
        <taxon>Fungi</taxon>
        <taxon>Dikarya</taxon>
        <taxon>Ascomycota</taxon>
        <taxon>Pezizomycotina</taxon>
        <taxon>Eurotiomycetes</taxon>
        <taxon>Eurotiomycetidae</taxon>
        <taxon>Eurotiales</taxon>
        <taxon>Aspergillaceae</taxon>
        <taxon>Aspergillus</taxon>
        <taxon>Aspergillus subgen. Circumdati</taxon>
    </lineage>
</organism>
<sequence>MDRQRARELVQDISKQHGYLGEDIASQMSDEVRRHVEEAMLKRDEMIGPAVMALSKNLCNSSARFVFELLQNADDNYYSNAKSRTIAPSIPFHVYPRRIVVDCNEDGFTQENIVAICNVGKSSKTGAQGYIGEKGTGFKSVFMVAWKVHIQ</sequence>
<dbReference type="InterPro" id="IPR052957">
    <property type="entry name" value="Auxin_embryo_med"/>
</dbReference>
<protein>
    <recommendedName>
        <fullName evidence="3">Histidine kinase/HSP90-like ATPase domain-containing protein</fullName>
    </recommendedName>
</protein>
<dbReference type="InterPro" id="IPR036890">
    <property type="entry name" value="HATPase_C_sf"/>
</dbReference>
<dbReference type="Gene3D" id="3.30.565.10">
    <property type="entry name" value="Histidine kinase-like ATPase, C-terminal domain"/>
    <property type="match status" value="1"/>
</dbReference>
<name>A0A1R3RSZ9_ASPC5</name>
<dbReference type="AlphaFoldDB" id="A0A1R3RSZ9"/>
<dbReference type="VEuPathDB" id="FungiDB:ASPCADRAFT_4202"/>
<dbReference type="NCBIfam" id="NF047352">
    <property type="entry name" value="P_loop_sacsin"/>
    <property type="match status" value="1"/>
</dbReference>
<dbReference type="SUPFAM" id="SSF55874">
    <property type="entry name" value="ATPase domain of HSP90 chaperone/DNA topoisomerase II/histidine kinase"/>
    <property type="match status" value="1"/>
</dbReference>
<evidence type="ECO:0000313" key="2">
    <source>
        <dbReference type="Proteomes" id="UP000188318"/>
    </source>
</evidence>
<accession>A0A1R3RSZ9</accession>
<dbReference type="PANTHER" id="PTHR32387:SF0">
    <property type="entry name" value="PROTEIN NO VEIN"/>
    <property type="match status" value="1"/>
</dbReference>